<dbReference type="CDD" id="cd06267">
    <property type="entry name" value="PBP1_LacI_sugar_binding-like"/>
    <property type="match status" value="1"/>
</dbReference>
<dbReference type="InterPro" id="IPR046335">
    <property type="entry name" value="LacI/GalR-like_sensor"/>
</dbReference>
<dbReference type="SMART" id="SM00354">
    <property type="entry name" value="HTH_LACI"/>
    <property type="match status" value="1"/>
</dbReference>
<dbReference type="Proteomes" id="UP000822142">
    <property type="component" value="Unassembled WGS sequence"/>
</dbReference>
<accession>A0ABX2IBC3</accession>
<keyword evidence="2" id="KW-0238">DNA-binding</keyword>
<evidence type="ECO:0000256" key="4">
    <source>
        <dbReference type="SAM" id="MobiDB-lite"/>
    </source>
</evidence>
<dbReference type="Gene3D" id="3.40.50.2300">
    <property type="match status" value="2"/>
</dbReference>
<dbReference type="PANTHER" id="PTHR30146">
    <property type="entry name" value="LACI-RELATED TRANSCRIPTIONAL REPRESSOR"/>
    <property type="match status" value="1"/>
</dbReference>
<dbReference type="InterPro" id="IPR010982">
    <property type="entry name" value="Lambda_DNA-bd_dom_sf"/>
</dbReference>
<gene>
    <name evidence="6" type="ORF">G5A70_09085</name>
</gene>
<dbReference type="PROSITE" id="PS50932">
    <property type="entry name" value="HTH_LACI_2"/>
    <property type="match status" value="1"/>
</dbReference>
<evidence type="ECO:0000313" key="7">
    <source>
        <dbReference type="Proteomes" id="UP000822142"/>
    </source>
</evidence>
<reference evidence="6 7" key="1">
    <citation type="journal article" date="2020" name="Cell Host Microbe">
        <title>Functional and Genomic Variation between Human-Derived Isolates of Lachnospiraceae Reveals Inter- and Intra-Species Diversity.</title>
        <authorList>
            <person name="Sorbara M.T."/>
            <person name="Littmann E.R."/>
            <person name="Fontana E."/>
            <person name="Moody T.U."/>
            <person name="Kohout C.E."/>
            <person name="Gjonbalaj M."/>
            <person name="Eaton V."/>
            <person name="Seok R."/>
            <person name="Leiner I.M."/>
            <person name="Pamer E.G."/>
        </authorList>
    </citation>
    <scope>NUCLEOTIDE SEQUENCE [LARGE SCALE GENOMIC DNA]</scope>
    <source>
        <strain evidence="6 7">MSK.15.26</strain>
    </source>
</reference>
<protein>
    <submittedName>
        <fullName evidence="6">LacI family transcriptional regulator</fullName>
    </submittedName>
</protein>
<dbReference type="Pfam" id="PF13377">
    <property type="entry name" value="Peripla_BP_3"/>
    <property type="match status" value="1"/>
</dbReference>
<dbReference type="PANTHER" id="PTHR30146:SF149">
    <property type="entry name" value="HTH-TYPE TRANSCRIPTIONAL REGULATOR EBGR"/>
    <property type="match status" value="1"/>
</dbReference>
<dbReference type="Pfam" id="PF00356">
    <property type="entry name" value="LacI"/>
    <property type="match status" value="1"/>
</dbReference>
<keyword evidence="3" id="KW-0804">Transcription</keyword>
<evidence type="ECO:0000256" key="3">
    <source>
        <dbReference type="ARBA" id="ARBA00023163"/>
    </source>
</evidence>
<dbReference type="RefSeq" id="WP_173749334.1">
    <property type="nucleotide sequence ID" value="NZ_JAAITA010000010.1"/>
</dbReference>
<name>A0ABX2IBC3_BLAHA</name>
<dbReference type="SUPFAM" id="SSF47413">
    <property type="entry name" value="lambda repressor-like DNA-binding domains"/>
    <property type="match status" value="1"/>
</dbReference>
<keyword evidence="7" id="KW-1185">Reference proteome</keyword>
<evidence type="ECO:0000259" key="5">
    <source>
        <dbReference type="PROSITE" id="PS50932"/>
    </source>
</evidence>
<dbReference type="InterPro" id="IPR028082">
    <property type="entry name" value="Peripla_BP_I"/>
</dbReference>
<evidence type="ECO:0000313" key="6">
    <source>
        <dbReference type="EMBL" id="NSJ86315.1"/>
    </source>
</evidence>
<evidence type="ECO:0000256" key="1">
    <source>
        <dbReference type="ARBA" id="ARBA00023015"/>
    </source>
</evidence>
<dbReference type="SUPFAM" id="SSF53822">
    <property type="entry name" value="Periplasmic binding protein-like I"/>
    <property type="match status" value="1"/>
</dbReference>
<evidence type="ECO:0000256" key="2">
    <source>
        <dbReference type="ARBA" id="ARBA00023125"/>
    </source>
</evidence>
<keyword evidence="1" id="KW-0805">Transcription regulation</keyword>
<comment type="caution">
    <text evidence="6">The sequence shown here is derived from an EMBL/GenBank/DDBJ whole genome shotgun (WGS) entry which is preliminary data.</text>
</comment>
<organism evidence="6 7">
    <name type="scientific">Blautia hansenii</name>
    <name type="common">Ruminococcus hansenii</name>
    <dbReference type="NCBI Taxonomy" id="1322"/>
    <lineage>
        <taxon>Bacteria</taxon>
        <taxon>Bacillati</taxon>
        <taxon>Bacillota</taxon>
        <taxon>Clostridia</taxon>
        <taxon>Lachnospirales</taxon>
        <taxon>Lachnospiraceae</taxon>
        <taxon>Blautia</taxon>
    </lineage>
</organism>
<dbReference type="EMBL" id="JAAITA010000010">
    <property type="protein sequence ID" value="NSJ86315.1"/>
    <property type="molecule type" value="Genomic_DNA"/>
</dbReference>
<feature type="domain" description="HTH lacI-type" evidence="5">
    <location>
        <begin position="4"/>
        <end position="58"/>
    </location>
</feature>
<sequence>MGNMTIKDIAKKCGVGVSTVSRAMNNHPDINPETKEKILKTIAQSNYVPNNSARNLKRTDTKAIAVLVKGIGNTFFSDLVSGLERECQHMNYSCILQHVEEQEDELDIALHITKEKKLRGLVFLGGNFSHPKEKMEQLEVPYVLSTIRTSDMEDKKYAAVSVDDFKESYKMTEYLIHLGHKKIAILTAPKEDKSIGKLRLLGYQKALRDYGIPYSEKLVSYMDAEEDRYSFRSGYKLTRQLLMDTEFTALYATSDTMAIGACRALKEAGISVPGQCSVAGFDGMDTGEFYIPSITTIRQPVEQIAKATADLLFDMINGKEKPRQLIFEGELVERESTIPPADKEKQSSNGTMKREK</sequence>
<dbReference type="InterPro" id="IPR000843">
    <property type="entry name" value="HTH_LacI"/>
</dbReference>
<dbReference type="Gene3D" id="1.10.260.40">
    <property type="entry name" value="lambda repressor-like DNA-binding domains"/>
    <property type="match status" value="1"/>
</dbReference>
<proteinExistence type="predicted"/>
<feature type="region of interest" description="Disordered" evidence="4">
    <location>
        <begin position="331"/>
        <end position="356"/>
    </location>
</feature>
<dbReference type="CDD" id="cd01392">
    <property type="entry name" value="HTH_LacI"/>
    <property type="match status" value="1"/>
</dbReference>